<organism evidence="1 2">
    <name type="scientific">Artemia franciscana</name>
    <name type="common">Brine shrimp</name>
    <name type="synonym">Artemia sanfranciscana</name>
    <dbReference type="NCBI Taxonomy" id="6661"/>
    <lineage>
        <taxon>Eukaryota</taxon>
        <taxon>Metazoa</taxon>
        <taxon>Ecdysozoa</taxon>
        <taxon>Arthropoda</taxon>
        <taxon>Crustacea</taxon>
        <taxon>Branchiopoda</taxon>
        <taxon>Anostraca</taxon>
        <taxon>Artemiidae</taxon>
        <taxon>Artemia</taxon>
    </lineage>
</organism>
<proteinExistence type="predicted"/>
<comment type="caution">
    <text evidence="1">The sequence shown here is derived from an EMBL/GenBank/DDBJ whole genome shotgun (WGS) entry which is preliminary data.</text>
</comment>
<sequence length="140" mass="15575">MKIEEDKLFFNETERAKSTGMLVWSSIKDTVYILNVVVEVVGLSSDDFPISKSSIQQICTETRKSRAEAIKSDFQNNVSNIVTVHWDGKLLPGLDVKSSKEECLPVIASFHGIKQLLTVLKLESSFGKHQAKAISTALFD</sequence>
<keyword evidence="2" id="KW-1185">Reference proteome</keyword>
<accession>A0AA88L6J4</accession>
<evidence type="ECO:0000313" key="1">
    <source>
        <dbReference type="EMBL" id="KAK2718857.1"/>
    </source>
</evidence>
<reference evidence="1" key="1">
    <citation type="submission" date="2023-07" db="EMBL/GenBank/DDBJ databases">
        <title>Chromosome-level genome assembly of Artemia franciscana.</title>
        <authorList>
            <person name="Jo E."/>
        </authorList>
    </citation>
    <scope>NUCLEOTIDE SEQUENCE</scope>
    <source>
        <tissue evidence="1">Whole body</tissue>
    </source>
</reference>
<dbReference type="Proteomes" id="UP001187531">
    <property type="component" value="Unassembled WGS sequence"/>
</dbReference>
<protein>
    <submittedName>
        <fullName evidence="1">Uncharacterized protein</fullName>
    </submittedName>
</protein>
<gene>
    <name evidence="1" type="ORF">QYM36_006012</name>
</gene>
<name>A0AA88L6J4_ARTSF</name>
<dbReference type="EMBL" id="JAVRJZ010000009">
    <property type="protein sequence ID" value="KAK2718857.1"/>
    <property type="molecule type" value="Genomic_DNA"/>
</dbReference>
<dbReference type="AlphaFoldDB" id="A0AA88L6J4"/>
<evidence type="ECO:0000313" key="2">
    <source>
        <dbReference type="Proteomes" id="UP001187531"/>
    </source>
</evidence>